<dbReference type="Gene3D" id="3.30.70.2940">
    <property type="match status" value="1"/>
</dbReference>
<dbReference type="Pfam" id="PF09700">
    <property type="entry name" value="Cas_Cmr3"/>
    <property type="match status" value="1"/>
</dbReference>
<dbReference type="Proteomes" id="UP000275865">
    <property type="component" value="Unassembled WGS sequence"/>
</dbReference>
<gene>
    <name evidence="1" type="ORF">D7044_08735</name>
</gene>
<name>A0A3A9YGL3_9ACTN</name>
<dbReference type="Gene3D" id="2.60.40.4350">
    <property type="match status" value="1"/>
</dbReference>
<organism evidence="1 2">
    <name type="scientific">Micromonospora musae</name>
    <dbReference type="NCBI Taxonomy" id="1894970"/>
    <lineage>
        <taxon>Bacteria</taxon>
        <taxon>Bacillati</taxon>
        <taxon>Actinomycetota</taxon>
        <taxon>Actinomycetes</taxon>
        <taxon>Micromonosporales</taxon>
        <taxon>Micromonosporaceae</taxon>
        <taxon>Micromonospora</taxon>
    </lineage>
</organism>
<dbReference type="InterPro" id="IPR019117">
    <property type="entry name" value="CRISPR-assoc_protein_Cmr3"/>
</dbReference>
<comment type="caution">
    <text evidence="1">The sequence shown here is derived from an EMBL/GenBank/DDBJ whole genome shotgun (WGS) entry which is preliminary data.</text>
</comment>
<dbReference type="AlphaFoldDB" id="A0A3A9YGL3"/>
<evidence type="ECO:0000313" key="1">
    <source>
        <dbReference type="EMBL" id="RKN33834.1"/>
    </source>
</evidence>
<reference evidence="1 2" key="1">
    <citation type="submission" date="2018-09" db="EMBL/GenBank/DDBJ databases">
        <title>Micromonospora sp. nov. MS1-9, isolated from a root of Musa sp.</title>
        <authorList>
            <person name="Kuncharoen N."/>
            <person name="Kudo T."/>
            <person name="Ohkuma M."/>
            <person name="Yuki M."/>
            <person name="Tanasupawat S."/>
        </authorList>
    </citation>
    <scope>NUCLEOTIDE SEQUENCE [LARGE SCALE GENOMIC DNA]</scope>
    <source>
        <strain evidence="1 2">MS1-9</strain>
    </source>
</reference>
<protein>
    <submittedName>
        <fullName evidence="1">Uncharacterized protein</fullName>
    </submittedName>
</protein>
<proteinExistence type="predicted"/>
<dbReference type="EMBL" id="RAZT01000004">
    <property type="protein sequence ID" value="RKN33834.1"/>
    <property type="molecule type" value="Genomic_DNA"/>
</dbReference>
<sequence>MPAVAGPLDRGCAVTGMRQWLALTPRDALLIRDGRRFDAGADTSAEPARPTPSTVGGAIFSAYGGLPGAEPEEIRGPVLAQWHAGGWWTPYFPAPADLVRSADDHSLVTRLRPTESAAVTDLGDGCPRLMVGEGDPLDGWLPGDTLGAYLRGELFTGADPHRSVDDLDLGFVRDDPDIDPGPLAREPRVGLGRTAERVARDGLLYQATFLRPVDGVALLAECVLPPAWQRTAAGPVALGGRGRLADVAEVDGVAWPDPPAEFTEGRVLVYVATPAVWPDGWRITVPPGARLVAAAVGPPEPIATASPRSPGGVRATRVLRWAVPPGSVYLLQFDNADAAAAWAIGDGDRVGAHGTAYGRPAKDRLRTAGFGVVLTGVWS</sequence>
<accession>A0A3A9YGL3</accession>
<evidence type="ECO:0000313" key="2">
    <source>
        <dbReference type="Proteomes" id="UP000275865"/>
    </source>
</evidence>